<dbReference type="PRINTS" id="PR00756">
    <property type="entry name" value="ALADIPTASE"/>
</dbReference>
<accession>A0A1F5X5J1</accession>
<dbReference type="InterPro" id="IPR034016">
    <property type="entry name" value="M1_APN-typ"/>
</dbReference>
<name>A0A1F5X5J1_9BACT</name>
<evidence type="ECO:0000256" key="9">
    <source>
        <dbReference type="PIRSR" id="PIRSR634016-1"/>
    </source>
</evidence>
<feature type="binding site" evidence="10">
    <location>
        <position position="311"/>
    </location>
    <ligand>
        <name>Zn(2+)</name>
        <dbReference type="ChEBI" id="CHEBI:29105"/>
        <note>catalytic</note>
    </ligand>
</feature>
<dbReference type="CDD" id="cd09601">
    <property type="entry name" value="M1_APN-Q_like"/>
    <property type="match status" value="1"/>
</dbReference>
<dbReference type="Gene3D" id="1.10.390.10">
    <property type="entry name" value="Neutral Protease Domain 2"/>
    <property type="match status" value="1"/>
</dbReference>
<dbReference type="EC" id="3.4.11.-" evidence="12"/>
<evidence type="ECO:0000256" key="12">
    <source>
        <dbReference type="RuleBase" id="RU364040"/>
    </source>
</evidence>
<proteinExistence type="inferred from homology"/>
<evidence type="ECO:0000256" key="11">
    <source>
        <dbReference type="PIRSR" id="PIRSR634016-4"/>
    </source>
</evidence>
<keyword evidence="4 12" id="KW-0645">Protease</keyword>
<keyword evidence="5 10" id="KW-0479">Metal-binding</keyword>
<dbReference type="GO" id="GO:0043171">
    <property type="term" value="P:peptide catabolic process"/>
    <property type="evidence" value="ECO:0007669"/>
    <property type="project" value="TreeGrafter"/>
</dbReference>
<evidence type="ECO:0000259" key="14">
    <source>
        <dbReference type="Pfam" id="PF11838"/>
    </source>
</evidence>
<comment type="catalytic activity">
    <reaction evidence="1">
        <text>Release of an N-terminal amino acid, Xaa-|-Yaa- from a peptide, amide or arylamide. Xaa is preferably Ala, but may be most amino acids including Pro (slow action). When a terminal hydrophobic residue is followed by a prolyl residue, the two may be released as an intact Xaa-Pro dipeptide.</text>
        <dbReference type="EC" id="3.4.11.2"/>
    </reaction>
</comment>
<dbReference type="Gene3D" id="2.60.40.1910">
    <property type="match status" value="1"/>
</dbReference>
<evidence type="ECO:0000256" key="5">
    <source>
        <dbReference type="ARBA" id="ARBA00022723"/>
    </source>
</evidence>
<comment type="similarity">
    <text evidence="2 12">Belongs to the peptidase M1 family.</text>
</comment>
<dbReference type="SUPFAM" id="SSF55486">
    <property type="entry name" value="Metalloproteases ('zincins'), catalytic domain"/>
    <property type="match status" value="1"/>
</dbReference>
<dbReference type="GO" id="GO:0070006">
    <property type="term" value="F:metalloaminopeptidase activity"/>
    <property type="evidence" value="ECO:0007669"/>
    <property type="project" value="TreeGrafter"/>
</dbReference>
<gene>
    <name evidence="16" type="ORF">A2924_04075</name>
</gene>
<feature type="domain" description="Aminopeptidase N-like N-terminal" evidence="15">
    <location>
        <begin position="14"/>
        <end position="199"/>
    </location>
</feature>
<dbReference type="FunFam" id="1.10.390.10:FF:000001">
    <property type="entry name" value="Aminopeptidase"/>
    <property type="match status" value="1"/>
</dbReference>
<dbReference type="InterPro" id="IPR050344">
    <property type="entry name" value="Peptidase_M1_aminopeptidases"/>
</dbReference>
<dbReference type="FunFam" id="1.25.50.20:FF:000002">
    <property type="entry name" value="Aminopeptidase"/>
    <property type="match status" value="1"/>
</dbReference>
<evidence type="ECO:0000256" key="10">
    <source>
        <dbReference type="PIRSR" id="PIRSR634016-3"/>
    </source>
</evidence>
<dbReference type="InterPro" id="IPR001930">
    <property type="entry name" value="Peptidase_M1"/>
</dbReference>
<feature type="domain" description="ERAP1-like C-terminal" evidence="14">
    <location>
        <begin position="542"/>
        <end position="856"/>
    </location>
</feature>
<keyword evidence="7 10" id="KW-0862">Zinc</keyword>
<evidence type="ECO:0000259" key="13">
    <source>
        <dbReference type="Pfam" id="PF01433"/>
    </source>
</evidence>
<feature type="binding site" evidence="10">
    <location>
        <position position="315"/>
    </location>
    <ligand>
        <name>Zn(2+)</name>
        <dbReference type="ChEBI" id="CHEBI:29105"/>
        <note>catalytic</note>
    </ligand>
</feature>
<comment type="caution">
    <text evidence="16">The sequence shown here is derived from an EMBL/GenBank/DDBJ whole genome shotgun (WGS) entry which is preliminary data.</text>
</comment>
<dbReference type="PANTHER" id="PTHR11533">
    <property type="entry name" value="PROTEASE M1 ZINC METALLOPROTEASE"/>
    <property type="match status" value="1"/>
</dbReference>
<dbReference type="GO" id="GO:0006508">
    <property type="term" value="P:proteolysis"/>
    <property type="evidence" value="ECO:0007669"/>
    <property type="project" value="UniProtKB-KW"/>
</dbReference>
<evidence type="ECO:0000256" key="1">
    <source>
        <dbReference type="ARBA" id="ARBA00000098"/>
    </source>
</evidence>
<sequence>MKAKNPYLLPDNVVPSHYNIRLRPDLKKFVFHGEESVEIEIKEAVSKIVLHAVELEIDPDSVLLHYRGNALRPKSVRKNKKMETLVLEFHEMLLPGKASLQICFSGELNDQMHGFYRTWYELEKDKKTWGAATQFESTDARRCFPCWDEPAKKAAFELGITVPKDYTAIFNTDPGHINNLGNGYKEVYFPKTPVMSTYLVAIIVAHLKCIEDKDKNGVSHRVWAIPGKEEHGRFALARSIAAVEFYEKKTGISYKGIATNSPKLDMIACPDFASGAMENLGAVTYRETAALIDPKNYTAAARERVAEVVEHENAHMWFGDLVTMKWWNGLWLNEGFATFMSHCAMHDEFPEWDVWTGFVAEDFRSALHLDSLKNSHPIEIDVKNPEEIREIFDEITYAKGSVVNRMCEQYLGEDFWKGLAAYLKRFSYKNADTIDLWQALEEASGKPVRDIMARYTKQPGYPVVKARIKNYNNDGDGREFANIELSQKRFLADGSRDKENLFWKIPISTKANSGKLFRACDGELLLGKSAFVFRRYTAENWWIKLNPGQSGFYRVAYSDELWNRLAEGVKRGELSEADRIGLLDDSLALAKAGYMKTSQALDMIAAQKNNKEFDGNVWSVIISNLGAIDHILDENGKKLLAKFVRDMLWPAARKLGWNKKPDEKHTDTLLRSSVIMSLGKYGSQATVEEAQIAFENLTKGKPMNPDLKGVIYSLVAENGDEKIFNELVKLYDTTDDAREKERIQIAMGRFQGEEMIKKVIEFSLSPAVRKQDWFRIMVMLGYNPKAKLIAWNFLKENWDDFHKKYKGNLTLLVRALEGVTSGFTDEENLSDIKKFFRAHPLKEAKRTMKQVVETIETNIKWRKRSLEEIKNWLAKQ</sequence>
<dbReference type="InterPro" id="IPR045357">
    <property type="entry name" value="Aminopeptidase_N-like_N"/>
</dbReference>
<dbReference type="FunFam" id="2.60.40.1730:FF:000002">
    <property type="entry name" value="Aminopeptidase"/>
    <property type="match status" value="1"/>
</dbReference>
<dbReference type="GO" id="GO:0016020">
    <property type="term" value="C:membrane"/>
    <property type="evidence" value="ECO:0007669"/>
    <property type="project" value="TreeGrafter"/>
</dbReference>
<dbReference type="EMBL" id="MFIA01000006">
    <property type="protein sequence ID" value="OGF83126.1"/>
    <property type="molecule type" value="Genomic_DNA"/>
</dbReference>
<dbReference type="Pfam" id="PF01433">
    <property type="entry name" value="Peptidase_M1"/>
    <property type="match status" value="1"/>
</dbReference>
<evidence type="ECO:0000256" key="7">
    <source>
        <dbReference type="ARBA" id="ARBA00022833"/>
    </source>
</evidence>
<dbReference type="AlphaFoldDB" id="A0A1F5X5J1"/>
<dbReference type="Gene3D" id="1.25.50.20">
    <property type="match status" value="1"/>
</dbReference>
<dbReference type="GO" id="GO:0008270">
    <property type="term" value="F:zinc ion binding"/>
    <property type="evidence" value="ECO:0007669"/>
    <property type="project" value="UniProtKB-UniRule"/>
</dbReference>
<dbReference type="Pfam" id="PF17900">
    <property type="entry name" value="Peptidase_M1_N"/>
    <property type="match status" value="1"/>
</dbReference>
<evidence type="ECO:0000313" key="17">
    <source>
        <dbReference type="Proteomes" id="UP000178046"/>
    </source>
</evidence>
<dbReference type="InterPro" id="IPR024571">
    <property type="entry name" value="ERAP1-like_C_dom"/>
</dbReference>
<evidence type="ECO:0000256" key="8">
    <source>
        <dbReference type="ARBA" id="ARBA00023049"/>
    </source>
</evidence>
<evidence type="ECO:0000259" key="15">
    <source>
        <dbReference type="Pfam" id="PF17900"/>
    </source>
</evidence>
<dbReference type="Proteomes" id="UP000178046">
    <property type="component" value="Unassembled WGS sequence"/>
</dbReference>
<feature type="domain" description="Peptidase M1 membrane alanine aminopeptidase" evidence="13">
    <location>
        <begin position="234"/>
        <end position="455"/>
    </location>
</feature>
<dbReference type="GO" id="GO:0016285">
    <property type="term" value="F:alanyl aminopeptidase activity"/>
    <property type="evidence" value="ECO:0007669"/>
    <property type="project" value="UniProtKB-EC"/>
</dbReference>
<evidence type="ECO:0000313" key="16">
    <source>
        <dbReference type="EMBL" id="OGF83126.1"/>
    </source>
</evidence>
<dbReference type="InterPro" id="IPR042097">
    <property type="entry name" value="Aminopeptidase_N-like_N_sf"/>
</dbReference>
<protein>
    <recommendedName>
        <fullName evidence="12">Aminopeptidase</fullName>
        <ecNumber evidence="12">3.4.11.-</ecNumber>
    </recommendedName>
</protein>
<keyword evidence="6 12" id="KW-0378">Hydrolase</keyword>
<dbReference type="Gene3D" id="2.60.40.1730">
    <property type="entry name" value="tricorn interacting facor f3 domain"/>
    <property type="match status" value="1"/>
</dbReference>
<feature type="binding site" evidence="10">
    <location>
        <position position="334"/>
    </location>
    <ligand>
        <name>Zn(2+)</name>
        <dbReference type="ChEBI" id="CHEBI:29105"/>
        <note>catalytic</note>
    </ligand>
</feature>
<evidence type="ECO:0000256" key="2">
    <source>
        <dbReference type="ARBA" id="ARBA00010136"/>
    </source>
</evidence>
<keyword evidence="8 12" id="KW-0482">Metalloprotease</keyword>
<dbReference type="InterPro" id="IPR027268">
    <property type="entry name" value="Peptidase_M4/M1_CTD_sf"/>
</dbReference>
<evidence type="ECO:0000256" key="3">
    <source>
        <dbReference type="ARBA" id="ARBA00022438"/>
    </source>
</evidence>
<organism evidence="16 17">
    <name type="scientific">Candidatus Giovannonibacteria bacterium RIFCSPLOWO2_01_FULL_44_16</name>
    <dbReference type="NCBI Taxonomy" id="1798348"/>
    <lineage>
        <taxon>Bacteria</taxon>
        <taxon>Candidatus Giovannoniibacteriota</taxon>
    </lineage>
</organism>
<dbReference type="SUPFAM" id="SSF63737">
    <property type="entry name" value="Leukotriene A4 hydrolase N-terminal domain"/>
    <property type="match status" value="1"/>
</dbReference>
<keyword evidence="3 12" id="KW-0031">Aminopeptidase</keyword>
<dbReference type="GO" id="GO:0005615">
    <property type="term" value="C:extracellular space"/>
    <property type="evidence" value="ECO:0007669"/>
    <property type="project" value="TreeGrafter"/>
</dbReference>
<evidence type="ECO:0000256" key="4">
    <source>
        <dbReference type="ARBA" id="ARBA00022670"/>
    </source>
</evidence>
<comment type="cofactor">
    <cofactor evidence="10 12">
        <name>Zn(2+)</name>
        <dbReference type="ChEBI" id="CHEBI:29105"/>
    </cofactor>
    <text evidence="10 12">Binds 1 zinc ion per subunit.</text>
</comment>
<feature type="site" description="Transition state stabilizer" evidence="11">
    <location>
        <position position="397"/>
    </location>
</feature>
<dbReference type="Pfam" id="PF11838">
    <property type="entry name" value="ERAP1_C"/>
    <property type="match status" value="1"/>
</dbReference>
<dbReference type="InterPro" id="IPR014782">
    <property type="entry name" value="Peptidase_M1_dom"/>
</dbReference>
<feature type="active site" description="Proton acceptor" evidence="9">
    <location>
        <position position="312"/>
    </location>
</feature>
<dbReference type="GO" id="GO:0042277">
    <property type="term" value="F:peptide binding"/>
    <property type="evidence" value="ECO:0007669"/>
    <property type="project" value="TreeGrafter"/>
</dbReference>
<dbReference type="GO" id="GO:0005737">
    <property type="term" value="C:cytoplasm"/>
    <property type="evidence" value="ECO:0007669"/>
    <property type="project" value="TreeGrafter"/>
</dbReference>
<evidence type="ECO:0000256" key="6">
    <source>
        <dbReference type="ARBA" id="ARBA00022801"/>
    </source>
</evidence>
<dbReference type="PANTHER" id="PTHR11533:SF174">
    <property type="entry name" value="PUROMYCIN-SENSITIVE AMINOPEPTIDASE-RELATED"/>
    <property type="match status" value="1"/>
</dbReference>
<reference evidence="16 17" key="1">
    <citation type="journal article" date="2016" name="Nat. Commun.">
        <title>Thousands of microbial genomes shed light on interconnected biogeochemical processes in an aquifer system.</title>
        <authorList>
            <person name="Anantharaman K."/>
            <person name="Brown C.T."/>
            <person name="Hug L.A."/>
            <person name="Sharon I."/>
            <person name="Castelle C.J."/>
            <person name="Probst A.J."/>
            <person name="Thomas B.C."/>
            <person name="Singh A."/>
            <person name="Wilkins M.J."/>
            <person name="Karaoz U."/>
            <person name="Brodie E.L."/>
            <person name="Williams K.H."/>
            <person name="Hubbard S.S."/>
            <person name="Banfield J.F."/>
        </authorList>
    </citation>
    <scope>NUCLEOTIDE SEQUENCE [LARGE SCALE GENOMIC DNA]</scope>
</reference>